<evidence type="ECO:0000313" key="3">
    <source>
        <dbReference type="Proteomes" id="UP000051562"/>
    </source>
</evidence>
<keyword evidence="1" id="KW-0732">Signal</keyword>
<sequence length="85" mass="9604">MDMNRRSFLTALFGGAAATAVGTVIASESASATELPAEAAAALDQTDAEFTQYYGRYRRPRPRRQVCTVRRNRFGRPERICRWVY</sequence>
<accession>A0A0Q3L1S2</accession>
<keyword evidence="3" id="KW-1185">Reference proteome</keyword>
<name>A0A0Q3L1S2_9HYPH</name>
<dbReference type="AlphaFoldDB" id="A0A0Q3L1S2"/>
<dbReference type="EMBL" id="LMAR01000033">
    <property type="protein sequence ID" value="KQK30676.1"/>
    <property type="molecule type" value="Genomic_DNA"/>
</dbReference>
<organism evidence="2 3">
    <name type="scientific">Bosea thiooxidans</name>
    <dbReference type="NCBI Taxonomy" id="53254"/>
    <lineage>
        <taxon>Bacteria</taxon>
        <taxon>Pseudomonadati</taxon>
        <taxon>Pseudomonadota</taxon>
        <taxon>Alphaproteobacteria</taxon>
        <taxon>Hyphomicrobiales</taxon>
        <taxon>Boseaceae</taxon>
        <taxon>Bosea</taxon>
    </lineage>
</organism>
<dbReference type="InterPro" id="IPR006311">
    <property type="entry name" value="TAT_signal"/>
</dbReference>
<gene>
    <name evidence="2" type="ORF">ARD30_12020</name>
</gene>
<proteinExistence type="predicted"/>
<dbReference type="Proteomes" id="UP000051562">
    <property type="component" value="Unassembled WGS sequence"/>
</dbReference>
<evidence type="ECO:0000256" key="1">
    <source>
        <dbReference type="SAM" id="SignalP"/>
    </source>
</evidence>
<dbReference type="PROSITE" id="PS51318">
    <property type="entry name" value="TAT"/>
    <property type="match status" value="1"/>
</dbReference>
<protein>
    <recommendedName>
        <fullName evidence="4">Twin-arginine translocation signal domain-containing protein</fullName>
    </recommendedName>
</protein>
<reference evidence="2 3" key="1">
    <citation type="submission" date="2015-10" db="EMBL/GenBank/DDBJ databases">
        <title>Draft genome of Bosea thiooxidans.</title>
        <authorList>
            <person name="Wang X."/>
        </authorList>
    </citation>
    <scope>NUCLEOTIDE SEQUENCE [LARGE SCALE GENOMIC DNA]</scope>
    <source>
        <strain evidence="2 3">CGMCC 9174</strain>
    </source>
</reference>
<feature type="signal peptide" evidence="1">
    <location>
        <begin position="1"/>
        <end position="26"/>
    </location>
</feature>
<comment type="caution">
    <text evidence="2">The sequence shown here is derived from an EMBL/GenBank/DDBJ whole genome shotgun (WGS) entry which is preliminary data.</text>
</comment>
<evidence type="ECO:0008006" key="4">
    <source>
        <dbReference type="Google" id="ProtNLM"/>
    </source>
</evidence>
<feature type="chain" id="PRO_5006205093" description="Twin-arginine translocation signal domain-containing protein" evidence="1">
    <location>
        <begin position="27"/>
        <end position="85"/>
    </location>
</feature>
<evidence type="ECO:0000313" key="2">
    <source>
        <dbReference type="EMBL" id="KQK30676.1"/>
    </source>
</evidence>